<dbReference type="PIRSF" id="PIRSF001235">
    <property type="entry name" value="Amidase_carbamoylase"/>
    <property type="match status" value="1"/>
</dbReference>
<dbReference type="Proteomes" id="UP000066480">
    <property type="component" value="Chromosome"/>
</dbReference>
<dbReference type="InterPro" id="IPR002933">
    <property type="entry name" value="Peptidase_M20"/>
</dbReference>
<feature type="binding site" evidence="3">
    <location>
        <position position="70"/>
    </location>
    <ligand>
        <name>Zn(2+)</name>
        <dbReference type="ChEBI" id="CHEBI:29105"/>
        <label>1</label>
    </ligand>
</feature>
<dbReference type="GO" id="GO:0016813">
    <property type="term" value="F:hydrolase activity, acting on carbon-nitrogen (but not peptide) bonds, in linear amidines"/>
    <property type="evidence" value="ECO:0007669"/>
    <property type="project" value="InterPro"/>
</dbReference>
<evidence type="ECO:0000256" key="4">
    <source>
        <dbReference type="PIRSR" id="PIRSR001235-2"/>
    </source>
</evidence>
<comment type="similarity">
    <text evidence="1">Belongs to the peptidase M20 family.</text>
</comment>
<feature type="binding site" evidence="3">
    <location>
        <position position="81"/>
    </location>
    <ligand>
        <name>Zn(2+)</name>
        <dbReference type="ChEBI" id="CHEBI:29105"/>
        <label>1</label>
    </ligand>
</feature>
<feature type="binding site" evidence="4">
    <location>
        <position position="208"/>
    </location>
    <ligand>
        <name>allantoate</name>
        <dbReference type="ChEBI" id="CHEBI:17536"/>
    </ligand>
</feature>
<dbReference type="InterPro" id="IPR010158">
    <property type="entry name" value="Amidase_Cbmase"/>
</dbReference>
<keyword evidence="3" id="KW-0862">Zinc</keyword>
<feature type="binding site" evidence="4">
    <location>
        <position position="279"/>
    </location>
    <ligand>
        <name>allantoate</name>
        <dbReference type="ChEBI" id="CHEBI:17536"/>
    </ligand>
</feature>
<dbReference type="PANTHER" id="PTHR32494:SF5">
    <property type="entry name" value="ALLANTOATE AMIDOHYDROLASE"/>
    <property type="match status" value="1"/>
</dbReference>
<keyword evidence="2 5" id="KW-0378">Hydrolase</keyword>
<comment type="cofactor">
    <cofactor evidence="3">
        <name>Zn(2+)</name>
        <dbReference type="ChEBI" id="CHEBI:29105"/>
    </cofactor>
    <text evidence="3">Binds 2 Zn(2+) ions per subunit.</text>
</comment>
<sequence length="392" mass="41465">MWAEILPVGRDGDTGGYRRFAWTREDHTLREWFAGECTRRGLDLTEDRMGNQWAWWGNPDETPGVVIGSHLDSVPDGGAYDGPLGVVTALAVIDALRDKGFQPSQPLAVVNFVDEEGARFGVACAGSRVITGAMTTDRALGLKDADGHTMAAALKAAGRPTNVGRDDETLRRIGTFVELHVEQGRALADLDPGTSAVAVGTDIWPHGRWRLDFAGTANHAGTTRLEDRHDAMLGYAQTVLAARTVAHQRGCVATVGKVVVEPNGVNAIPSHVTGWLDARGAHEESVRLAVADLVDTAKQHGGTVSEESWTGTTTFDPELAQRMRTLLGGQAPMLGTGAGHDAGILANAGISTGMLYVRNPTGVSHSPEEFAEPADCHAGVEALTTVVEGLAS</sequence>
<dbReference type="KEGG" id="lmoi:VV02_04860"/>
<dbReference type="SUPFAM" id="SSF53187">
    <property type="entry name" value="Zn-dependent exopeptidases"/>
    <property type="match status" value="1"/>
</dbReference>
<gene>
    <name evidence="5" type="ORF">VV02_04860</name>
</gene>
<feature type="binding site" evidence="3">
    <location>
        <position position="81"/>
    </location>
    <ligand>
        <name>Zn(2+)</name>
        <dbReference type="ChEBI" id="CHEBI:29105"/>
        <label>2</label>
    </ligand>
</feature>
<reference evidence="5 6" key="1">
    <citation type="submission" date="2015-03" db="EMBL/GenBank/DDBJ databases">
        <title>Luteipulveratus halotolerans sp. nov., a novel actinobacterium (Dermacoccaceae) from Sarawak, Malaysia.</title>
        <authorList>
            <person name="Juboi H."/>
            <person name="Basik A."/>
            <person name="Shamsul S.S."/>
            <person name="Arnold P."/>
            <person name="Schmitt E.K."/>
            <person name="Sanglier J.-J."/>
            <person name="Yeo T."/>
        </authorList>
    </citation>
    <scope>NUCLEOTIDE SEQUENCE [LARGE SCALE GENOMIC DNA]</scope>
    <source>
        <strain evidence="5 6">MN07-A0370</strain>
    </source>
</reference>
<dbReference type="NCBIfam" id="NF006770">
    <property type="entry name" value="PRK09290.1-4"/>
    <property type="match status" value="1"/>
</dbReference>
<evidence type="ECO:0000256" key="1">
    <source>
        <dbReference type="ARBA" id="ARBA00006153"/>
    </source>
</evidence>
<keyword evidence="6" id="KW-1185">Reference proteome</keyword>
<evidence type="ECO:0000313" key="5">
    <source>
        <dbReference type="EMBL" id="AKU18646.1"/>
    </source>
</evidence>
<dbReference type="AlphaFoldDB" id="A0A0K1JPK8"/>
<accession>A0A0K1JPK8</accession>
<dbReference type="SUPFAM" id="SSF55031">
    <property type="entry name" value="Bacterial exopeptidase dimerisation domain"/>
    <property type="match status" value="1"/>
</dbReference>
<proteinExistence type="inferred from homology"/>
<dbReference type="EMBL" id="CP011112">
    <property type="protein sequence ID" value="AKU18646.1"/>
    <property type="molecule type" value="Genomic_DNA"/>
</dbReference>
<dbReference type="GO" id="GO:0046872">
    <property type="term" value="F:metal ion binding"/>
    <property type="evidence" value="ECO:0007669"/>
    <property type="project" value="UniProtKB-KW"/>
</dbReference>
<dbReference type="NCBIfam" id="TIGR01879">
    <property type="entry name" value="hydantase"/>
    <property type="match status" value="1"/>
</dbReference>
<dbReference type="Pfam" id="PF01546">
    <property type="entry name" value="Peptidase_M20"/>
    <property type="match status" value="1"/>
</dbReference>
<dbReference type="InterPro" id="IPR036264">
    <property type="entry name" value="Bact_exopeptidase_dim_dom"/>
</dbReference>
<dbReference type="Gene3D" id="3.40.630.10">
    <property type="entry name" value="Zn peptidases"/>
    <property type="match status" value="1"/>
</dbReference>
<dbReference type="RefSeq" id="WP_052596557.1">
    <property type="nucleotide sequence ID" value="NZ_CP011112.1"/>
</dbReference>
<keyword evidence="3" id="KW-0479">Metal-binding</keyword>
<feature type="binding site" evidence="3">
    <location>
        <position position="180"/>
    </location>
    <ligand>
        <name>Zn(2+)</name>
        <dbReference type="ChEBI" id="CHEBI:29105"/>
        <label>1</label>
    </ligand>
</feature>
<protein>
    <submittedName>
        <fullName evidence="5">Allantoate amidohydrolase</fullName>
    </submittedName>
</protein>
<evidence type="ECO:0000313" key="6">
    <source>
        <dbReference type="Proteomes" id="UP000066480"/>
    </source>
</evidence>
<dbReference type="PATRIC" id="fig|571913.6.peg.992"/>
<evidence type="ECO:0000256" key="2">
    <source>
        <dbReference type="ARBA" id="ARBA00022801"/>
    </source>
</evidence>
<feature type="binding site" evidence="3">
    <location>
        <position position="365"/>
    </location>
    <ligand>
        <name>Zn(2+)</name>
        <dbReference type="ChEBI" id="CHEBI:29105"/>
        <label>2</label>
    </ligand>
</feature>
<evidence type="ECO:0000256" key="3">
    <source>
        <dbReference type="PIRSR" id="PIRSR001235-1"/>
    </source>
</evidence>
<dbReference type="PANTHER" id="PTHR32494">
    <property type="entry name" value="ALLANTOATE DEIMINASE-RELATED"/>
    <property type="match status" value="1"/>
</dbReference>
<feature type="binding site" evidence="4">
    <location>
        <position position="266"/>
    </location>
    <ligand>
        <name>allantoate</name>
        <dbReference type="ChEBI" id="CHEBI:17536"/>
    </ligand>
</feature>
<organism evidence="5 6">
    <name type="scientific">Luteipulveratus mongoliensis</name>
    <dbReference type="NCBI Taxonomy" id="571913"/>
    <lineage>
        <taxon>Bacteria</taxon>
        <taxon>Bacillati</taxon>
        <taxon>Actinomycetota</taxon>
        <taxon>Actinomycetes</taxon>
        <taxon>Micrococcales</taxon>
        <taxon>Dermacoccaceae</taxon>
        <taxon>Luteipulveratus</taxon>
    </lineage>
</organism>
<feature type="binding site" evidence="3">
    <location>
        <position position="116"/>
    </location>
    <ligand>
        <name>Zn(2+)</name>
        <dbReference type="ChEBI" id="CHEBI:29105"/>
        <label>2</label>
    </ligand>
</feature>
<name>A0A0K1JPK8_9MICO</name>
<dbReference type="STRING" id="571913.VV02_04860"/>
<dbReference type="OrthoDB" id="9808195at2"/>
<dbReference type="Gene3D" id="3.30.70.360">
    <property type="match status" value="1"/>
</dbReference>